<dbReference type="Proteomes" id="UP000235786">
    <property type="component" value="Unassembled WGS sequence"/>
</dbReference>
<evidence type="ECO:0000313" key="3">
    <source>
        <dbReference type="Proteomes" id="UP000235786"/>
    </source>
</evidence>
<accession>A0A2J6RDU6</accession>
<dbReference type="SUPFAM" id="SSF54593">
    <property type="entry name" value="Glyoxalase/Bleomycin resistance protein/Dihydroxybiphenyl dioxygenase"/>
    <property type="match status" value="1"/>
</dbReference>
<feature type="compositionally biased region" description="Basic and acidic residues" evidence="1">
    <location>
        <begin position="21"/>
        <end position="32"/>
    </location>
</feature>
<evidence type="ECO:0008006" key="4">
    <source>
        <dbReference type="Google" id="ProtNLM"/>
    </source>
</evidence>
<dbReference type="AlphaFoldDB" id="A0A2J6RDU6"/>
<dbReference type="OrthoDB" id="447346at2759"/>
<sequence length="51" mass="5521">MSVQSVEETLEKAQNAGGEVVKQKSADGEHMQLGEFQDTEGNLVGVLKWGM</sequence>
<reference evidence="2 3" key="1">
    <citation type="submission" date="2016-04" db="EMBL/GenBank/DDBJ databases">
        <title>A degradative enzymes factory behind the ericoid mycorrhizal symbiosis.</title>
        <authorList>
            <consortium name="DOE Joint Genome Institute"/>
            <person name="Martino E."/>
            <person name="Morin E."/>
            <person name="Grelet G."/>
            <person name="Kuo A."/>
            <person name="Kohler A."/>
            <person name="Daghino S."/>
            <person name="Barry K."/>
            <person name="Choi C."/>
            <person name="Cichocki N."/>
            <person name="Clum A."/>
            <person name="Copeland A."/>
            <person name="Hainaut M."/>
            <person name="Haridas S."/>
            <person name="Labutti K."/>
            <person name="Lindquist E."/>
            <person name="Lipzen A."/>
            <person name="Khouja H.-R."/>
            <person name="Murat C."/>
            <person name="Ohm R."/>
            <person name="Olson A."/>
            <person name="Spatafora J."/>
            <person name="Veneault-Fourrey C."/>
            <person name="Henrissat B."/>
            <person name="Grigoriev I."/>
            <person name="Martin F."/>
            <person name="Perotto S."/>
        </authorList>
    </citation>
    <scope>NUCLEOTIDE SEQUENCE [LARGE SCALE GENOMIC DNA]</scope>
    <source>
        <strain evidence="2 3">F</strain>
    </source>
</reference>
<name>A0A2J6RDU6_HYAVF</name>
<keyword evidence="3" id="KW-1185">Reference proteome</keyword>
<gene>
    <name evidence="2" type="ORF">L207DRAFT_515203</name>
</gene>
<dbReference type="InterPro" id="IPR029068">
    <property type="entry name" value="Glyas_Bleomycin-R_OHBP_Dase"/>
</dbReference>
<dbReference type="Gene3D" id="3.10.180.10">
    <property type="entry name" value="2,3-Dihydroxybiphenyl 1,2-Dioxygenase, domain 1"/>
    <property type="match status" value="1"/>
</dbReference>
<proteinExistence type="predicted"/>
<evidence type="ECO:0000256" key="1">
    <source>
        <dbReference type="SAM" id="MobiDB-lite"/>
    </source>
</evidence>
<feature type="region of interest" description="Disordered" evidence="1">
    <location>
        <begin position="1"/>
        <end position="36"/>
    </location>
</feature>
<evidence type="ECO:0000313" key="2">
    <source>
        <dbReference type="EMBL" id="PMD36687.1"/>
    </source>
</evidence>
<dbReference type="EMBL" id="KZ613950">
    <property type="protein sequence ID" value="PMD36687.1"/>
    <property type="molecule type" value="Genomic_DNA"/>
</dbReference>
<organism evidence="2 3">
    <name type="scientific">Hyaloscypha variabilis (strain UAMH 11265 / GT02V1 / F)</name>
    <name type="common">Meliniomyces variabilis</name>
    <dbReference type="NCBI Taxonomy" id="1149755"/>
    <lineage>
        <taxon>Eukaryota</taxon>
        <taxon>Fungi</taxon>
        <taxon>Dikarya</taxon>
        <taxon>Ascomycota</taxon>
        <taxon>Pezizomycotina</taxon>
        <taxon>Leotiomycetes</taxon>
        <taxon>Helotiales</taxon>
        <taxon>Hyaloscyphaceae</taxon>
        <taxon>Hyaloscypha</taxon>
        <taxon>Hyaloscypha variabilis</taxon>
    </lineage>
</organism>
<protein>
    <recommendedName>
        <fullName evidence="4">VOC domain-containing protein</fullName>
    </recommendedName>
</protein>